<keyword evidence="1" id="KW-0677">Repeat</keyword>
<name>A0AAX4H8U5_9ASCO</name>
<dbReference type="KEGG" id="asau:88173349"/>
<dbReference type="EMBL" id="CP138896">
    <property type="protein sequence ID" value="WPK24985.1"/>
    <property type="molecule type" value="Genomic_DNA"/>
</dbReference>
<gene>
    <name evidence="2" type="ORF">PUMCH_002284</name>
</gene>
<dbReference type="RefSeq" id="XP_062877368.1">
    <property type="nucleotide sequence ID" value="XM_063021298.1"/>
</dbReference>
<dbReference type="GeneID" id="88173349"/>
<evidence type="ECO:0000313" key="3">
    <source>
        <dbReference type="Proteomes" id="UP001338582"/>
    </source>
</evidence>
<keyword evidence="3" id="KW-1185">Reference proteome</keyword>
<dbReference type="Proteomes" id="UP001338582">
    <property type="component" value="Chromosome 3"/>
</dbReference>
<reference evidence="2 3" key="1">
    <citation type="submission" date="2023-10" db="EMBL/GenBank/DDBJ databases">
        <title>Draft Genome Sequence of Candida saopaulonensis from a very Premature Infant with Sepsis.</title>
        <authorList>
            <person name="Ning Y."/>
            <person name="Dai R."/>
            <person name="Xiao M."/>
            <person name="Xu Y."/>
            <person name="Yan Q."/>
            <person name="Zhang L."/>
        </authorList>
    </citation>
    <scope>NUCLEOTIDE SEQUENCE [LARGE SCALE GENOMIC DNA]</scope>
    <source>
        <strain evidence="2 3">19XY460</strain>
    </source>
</reference>
<dbReference type="InterPro" id="IPR011990">
    <property type="entry name" value="TPR-like_helical_dom_sf"/>
</dbReference>
<accession>A0AAX4H8U5</accession>
<evidence type="ECO:0000256" key="1">
    <source>
        <dbReference type="ARBA" id="ARBA00022737"/>
    </source>
</evidence>
<dbReference type="PANTHER" id="PTHR47932:SF44">
    <property type="entry name" value="MIOREX COMPLEX COMPONENT 1"/>
    <property type="match status" value="1"/>
</dbReference>
<dbReference type="PANTHER" id="PTHR47932">
    <property type="entry name" value="ATPASE EXPRESSION PROTEIN 3"/>
    <property type="match status" value="1"/>
</dbReference>
<dbReference type="AlphaFoldDB" id="A0AAX4H8U5"/>
<evidence type="ECO:0008006" key="4">
    <source>
        <dbReference type="Google" id="ProtNLM"/>
    </source>
</evidence>
<sequence length="896" mass="102802">MWALRPRLQTTQQLLKLTKSSPHSLLIYPGKIPFRNTLWVRYKHKSNVTDIIEPRYEKRPGKLSNTRASKQIIDIKHYLKSTDVPDKMRRSILANKVGSLVKSTRDLETVPELIPTINQVILQLSNSDDELVKLIPGIDLAELFTKTALAVGRMKQPEYPQYMAILAFYFLKHDVPVPSEVLIHILDMGSLLRLGDFQATLSFILSYKAASLPATFSADLLQHLWTLNKLTLDNYSTLAELDLLSDEVCLISDPVVTHFNNYLEYLYKDVNPDLHEYKDLDRNIYKVLCTANKMIETCLNRASTETLLQLLRMKSSLNSLVSNAEDEKVIRKILYQLNVQGEAGNFEDLLSVLFLQDLFDETLSETILLESVKTGTEFQEMCFKVASFIHKDDVKFSPSLRLRAQLISFLNNSEISEIEEIEERILSSTDNFFANSEDKSQSLSDVAQALMSISSIPCDKSYKFLSHKLVEANSVPEIDIYFFKHCIDRAILDDDPELALKIFFESTKNSSTFWSESSDPSINATLNRLISTIMKHSKDITQTFPTFRRIRLHMPGSIVAGTMNHLAKAMLAENCVGDVVEMLKRELPKIKKDSYHRLPVRAPWAYDHRSLFNTLIEYVVSYKGDTTSETNWQLYGELHKYFQIPFDSYFPVIQYFCEVDRLNAALVIFRTIKLLNELHGEKNDNLPPLKEMCLYLLQTFGEKLYEEGVLEIHDCLKTDVAFENQDIDLQNCLLNAYANLQDVHKARDLFLAISAHPKESGGVNEETIQTMIKALTYGDLDYVNLLWNNLSTFGIFPNEAIFKQYVIAHVYHGRVEKAAELVSSIDDYNLEVTSDLLLAMHNYCLEPHKQKEMDEWLAENYTEEWQKLCLSTLLRSATKYEPERYLLADGGVESSN</sequence>
<proteinExistence type="predicted"/>
<protein>
    <recommendedName>
        <fullName evidence="4">Mitochondrial group I intron splicing factor CCM1</fullName>
    </recommendedName>
</protein>
<dbReference type="Gene3D" id="1.25.40.10">
    <property type="entry name" value="Tetratricopeptide repeat domain"/>
    <property type="match status" value="1"/>
</dbReference>
<evidence type="ECO:0000313" key="2">
    <source>
        <dbReference type="EMBL" id="WPK24985.1"/>
    </source>
</evidence>
<organism evidence="2 3">
    <name type="scientific">Australozyma saopauloensis</name>
    <dbReference type="NCBI Taxonomy" id="291208"/>
    <lineage>
        <taxon>Eukaryota</taxon>
        <taxon>Fungi</taxon>
        <taxon>Dikarya</taxon>
        <taxon>Ascomycota</taxon>
        <taxon>Saccharomycotina</taxon>
        <taxon>Pichiomycetes</taxon>
        <taxon>Metschnikowiaceae</taxon>
        <taxon>Australozyma</taxon>
    </lineage>
</organism>